<dbReference type="AlphaFoldDB" id="A0A8J2JW35"/>
<organism evidence="1 2">
    <name type="scientific">Allacma fusca</name>
    <dbReference type="NCBI Taxonomy" id="39272"/>
    <lineage>
        <taxon>Eukaryota</taxon>
        <taxon>Metazoa</taxon>
        <taxon>Ecdysozoa</taxon>
        <taxon>Arthropoda</taxon>
        <taxon>Hexapoda</taxon>
        <taxon>Collembola</taxon>
        <taxon>Symphypleona</taxon>
        <taxon>Sminthuridae</taxon>
        <taxon>Allacma</taxon>
    </lineage>
</organism>
<evidence type="ECO:0000313" key="2">
    <source>
        <dbReference type="Proteomes" id="UP000708208"/>
    </source>
</evidence>
<keyword evidence="2" id="KW-1185">Reference proteome</keyword>
<comment type="caution">
    <text evidence="1">The sequence shown here is derived from an EMBL/GenBank/DDBJ whole genome shotgun (WGS) entry which is preliminary data.</text>
</comment>
<sequence length="79" mass="9291">MGLLLLIQQNTGSVRDWLRGEFWISRLGPAIISNVPYTKKSWRKNRCDVARIILRWELGTVEPSKGYLLEKVFRDPKIY</sequence>
<accession>A0A8J2JW35</accession>
<proteinExistence type="predicted"/>
<evidence type="ECO:0000313" key="1">
    <source>
        <dbReference type="EMBL" id="CAG7710431.1"/>
    </source>
</evidence>
<name>A0A8J2JW35_9HEXA</name>
<dbReference type="Proteomes" id="UP000708208">
    <property type="component" value="Unassembled WGS sequence"/>
</dbReference>
<reference evidence="1" key="1">
    <citation type="submission" date="2021-06" db="EMBL/GenBank/DDBJ databases">
        <authorList>
            <person name="Hodson N. C."/>
            <person name="Mongue J. A."/>
            <person name="Jaron S. K."/>
        </authorList>
    </citation>
    <scope>NUCLEOTIDE SEQUENCE</scope>
</reference>
<gene>
    <name evidence="1" type="ORF">AFUS01_LOCUS5021</name>
</gene>
<dbReference type="EMBL" id="CAJVCH010031817">
    <property type="protein sequence ID" value="CAG7710431.1"/>
    <property type="molecule type" value="Genomic_DNA"/>
</dbReference>
<protein>
    <submittedName>
        <fullName evidence="1">Uncharacterized protein</fullName>
    </submittedName>
</protein>